<dbReference type="SUPFAM" id="SSF81340">
    <property type="entry name" value="Clc chloride channel"/>
    <property type="match status" value="1"/>
</dbReference>
<evidence type="ECO:0000256" key="4">
    <source>
        <dbReference type="ARBA" id="ARBA00022989"/>
    </source>
</evidence>
<dbReference type="EMBL" id="AP025334">
    <property type="protein sequence ID" value="BDD53137.1"/>
    <property type="molecule type" value="Genomic_DNA"/>
</dbReference>
<dbReference type="PANTHER" id="PTHR43427">
    <property type="entry name" value="CHLORIDE CHANNEL PROTEIN CLC-E"/>
    <property type="match status" value="1"/>
</dbReference>
<gene>
    <name evidence="11" type="ORF">PDTA9734_46240</name>
</gene>
<evidence type="ECO:0000256" key="3">
    <source>
        <dbReference type="ARBA" id="ARBA00022692"/>
    </source>
</evidence>
<keyword evidence="12" id="KW-1185">Reference proteome</keyword>
<dbReference type="Proteomes" id="UP001320460">
    <property type="component" value="Chromosome"/>
</dbReference>
<evidence type="ECO:0000256" key="1">
    <source>
        <dbReference type="ARBA" id="ARBA00004141"/>
    </source>
</evidence>
<evidence type="ECO:0000256" key="2">
    <source>
        <dbReference type="ARBA" id="ARBA00022448"/>
    </source>
</evidence>
<keyword evidence="9" id="KW-0407">Ion channel</keyword>
<evidence type="ECO:0000256" key="5">
    <source>
        <dbReference type="ARBA" id="ARBA00023065"/>
    </source>
</evidence>
<dbReference type="CDD" id="cd01033">
    <property type="entry name" value="ClC_like"/>
    <property type="match status" value="1"/>
</dbReference>
<keyword evidence="5" id="KW-0406">Ion transport</keyword>
<dbReference type="InterPro" id="IPR050368">
    <property type="entry name" value="ClC-type_chloride_channel"/>
</dbReference>
<evidence type="ECO:0000313" key="12">
    <source>
        <dbReference type="Proteomes" id="UP001320460"/>
    </source>
</evidence>
<feature type="transmembrane region" description="Helical" evidence="10">
    <location>
        <begin position="374"/>
        <end position="397"/>
    </location>
</feature>
<keyword evidence="8" id="KW-0868">Chloride</keyword>
<dbReference type="PRINTS" id="PR00762">
    <property type="entry name" value="CLCHANNEL"/>
</dbReference>
<dbReference type="InterPro" id="IPR014743">
    <property type="entry name" value="Cl-channel_core"/>
</dbReference>
<keyword evidence="6 10" id="KW-0472">Membrane</keyword>
<feature type="transmembrane region" description="Helical" evidence="10">
    <location>
        <begin position="169"/>
        <end position="187"/>
    </location>
</feature>
<evidence type="ECO:0000256" key="8">
    <source>
        <dbReference type="ARBA" id="ARBA00023214"/>
    </source>
</evidence>
<feature type="transmembrane region" description="Helical" evidence="10">
    <location>
        <begin position="276"/>
        <end position="296"/>
    </location>
</feature>
<dbReference type="PANTHER" id="PTHR43427:SF6">
    <property type="entry name" value="CHLORIDE CHANNEL PROTEIN CLC-E"/>
    <property type="match status" value="1"/>
</dbReference>
<feature type="transmembrane region" description="Helical" evidence="10">
    <location>
        <begin position="26"/>
        <end position="47"/>
    </location>
</feature>
<dbReference type="InterPro" id="IPR001807">
    <property type="entry name" value="ClC"/>
</dbReference>
<dbReference type="Gene3D" id="1.10.3080.10">
    <property type="entry name" value="Clc chloride channel"/>
    <property type="match status" value="1"/>
</dbReference>
<evidence type="ECO:0000256" key="9">
    <source>
        <dbReference type="ARBA" id="ARBA00023303"/>
    </source>
</evidence>
<feature type="transmembrane region" description="Helical" evidence="10">
    <location>
        <begin position="342"/>
        <end position="362"/>
    </location>
</feature>
<protein>
    <submittedName>
        <fullName evidence="11">Chloride channel protein</fullName>
    </submittedName>
</protein>
<feature type="transmembrane region" description="Helical" evidence="10">
    <location>
        <begin position="81"/>
        <end position="98"/>
    </location>
</feature>
<organism evidence="11 12">
    <name type="scientific">Phytobacter diazotrophicus</name>
    <dbReference type="NCBI Taxonomy" id="395631"/>
    <lineage>
        <taxon>Bacteria</taxon>
        <taxon>Pseudomonadati</taxon>
        <taxon>Pseudomonadota</taxon>
        <taxon>Gammaproteobacteria</taxon>
        <taxon>Enterobacterales</taxon>
        <taxon>Enterobacteriaceae</taxon>
        <taxon>Phytobacter</taxon>
    </lineage>
</organism>
<feature type="transmembrane region" description="Helical" evidence="10">
    <location>
        <begin position="243"/>
        <end position="264"/>
    </location>
</feature>
<keyword evidence="2" id="KW-0813">Transport</keyword>
<feature type="transmembrane region" description="Helical" evidence="10">
    <location>
        <begin position="119"/>
        <end position="138"/>
    </location>
</feature>
<sequence>MTALLRRQNLTMTTLFQGRAYWLQRWVALLLTGVMAGLSGMLLAMLLHEIQHLAYGYSQNVLISPQTFLQGVSDASAQRRFIVLVAAGIVAGGGWWLLARYGKKRVSISTAVSNPDKPMPPLTTLVHILLQIITVAMGSPLGREVAPREAGALFAGGAARRLHLSPADIQLMTACGAGAGLAAVYNVPLAGAIFTLEVLLVSFSWDAAIAALVTSALAAWVATLGLGDEHQYHFTTEFAAPSLIFWSVLCGPLLGAGAFLFRRLTQYASSKVRDNWQMPAVSLIAFTLLGIFSVWFPQLPGNGKGAAQLALSGEMTAWLAVVLLVLKVVVICAVLRAGAAGGLLTPGLAVGGLLGSLLFMLVGPLFPGSDMESFALLGAAGFLAASANMPVTTLALVMESTRMDHSFLVPAALSIAGAYATSRALGAWQNARFSTKTITEAKRDGNKNPI</sequence>
<keyword evidence="7" id="KW-0869">Chloride channel</keyword>
<feature type="transmembrane region" description="Helical" evidence="10">
    <location>
        <begin position="199"/>
        <end position="223"/>
    </location>
</feature>
<dbReference type="Pfam" id="PF00654">
    <property type="entry name" value="Voltage_CLC"/>
    <property type="match status" value="1"/>
</dbReference>
<reference evidence="11 12" key="1">
    <citation type="submission" date="2021-12" db="EMBL/GenBank/DDBJ databases">
        <title>Complete genome sequence of Phytobacter diazotrophicus TA9734.</title>
        <authorList>
            <person name="Kubota H."/>
            <person name="Nakayama Y."/>
            <person name="Ariyoshi T."/>
        </authorList>
    </citation>
    <scope>NUCLEOTIDE SEQUENCE [LARGE SCALE GENOMIC DNA]</scope>
    <source>
        <strain evidence="11 12">TA9734</strain>
    </source>
</reference>
<evidence type="ECO:0000313" key="11">
    <source>
        <dbReference type="EMBL" id="BDD53137.1"/>
    </source>
</evidence>
<feature type="transmembrane region" description="Helical" evidence="10">
    <location>
        <begin position="316"/>
        <end position="335"/>
    </location>
</feature>
<proteinExistence type="predicted"/>
<evidence type="ECO:0000256" key="10">
    <source>
        <dbReference type="SAM" id="Phobius"/>
    </source>
</evidence>
<accession>A0ABM7W0R7</accession>
<evidence type="ECO:0000256" key="6">
    <source>
        <dbReference type="ARBA" id="ARBA00023136"/>
    </source>
</evidence>
<keyword evidence="4 10" id="KW-1133">Transmembrane helix</keyword>
<comment type="subcellular location">
    <subcellularLocation>
        <location evidence="1">Membrane</location>
        <topology evidence="1">Multi-pass membrane protein</topology>
    </subcellularLocation>
</comment>
<keyword evidence="3 10" id="KW-0812">Transmembrane</keyword>
<name>A0ABM7W0R7_9ENTR</name>
<evidence type="ECO:0000256" key="7">
    <source>
        <dbReference type="ARBA" id="ARBA00023173"/>
    </source>
</evidence>